<feature type="domain" description="RDD" evidence="7">
    <location>
        <begin position="5"/>
        <end position="126"/>
    </location>
</feature>
<name>A0A4Y8LHN5_9BACL</name>
<sequence>MNSSYGGFWRRFVAFMIDGLIIVPPFMIISYLVYGTTDFESIRAIYLPFGLISTCFFILFPITRLQATPGKAMLGMKITNRHYEKISFWQSFGRYFASVLSHIILFIGYFMIGFTPKKRGLHDFLAHTVVIKKTSRSS</sequence>
<keyword evidence="9" id="KW-1185">Reference proteome</keyword>
<dbReference type="InterPro" id="IPR010432">
    <property type="entry name" value="RDD"/>
</dbReference>
<dbReference type="EMBL" id="SORX01000003">
    <property type="protein sequence ID" value="TFE02312.1"/>
    <property type="molecule type" value="Genomic_DNA"/>
</dbReference>
<keyword evidence="5 6" id="KW-0472">Membrane</keyword>
<feature type="transmembrane region" description="Helical" evidence="6">
    <location>
        <begin position="86"/>
        <end position="112"/>
    </location>
</feature>
<feature type="transmembrane region" description="Helical" evidence="6">
    <location>
        <begin position="12"/>
        <end position="33"/>
    </location>
</feature>
<dbReference type="PANTHER" id="PTHR36115">
    <property type="entry name" value="PROLINE-RICH ANTIGEN HOMOLOG-RELATED"/>
    <property type="match status" value="1"/>
</dbReference>
<keyword evidence="3 6" id="KW-0812">Transmembrane</keyword>
<evidence type="ECO:0000256" key="3">
    <source>
        <dbReference type="ARBA" id="ARBA00022692"/>
    </source>
</evidence>
<evidence type="ECO:0000256" key="2">
    <source>
        <dbReference type="ARBA" id="ARBA00022475"/>
    </source>
</evidence>
<evidence type="ECO:0000256" key="1">
    <source>
        <dbReference type="ARBA" id="ARBA00004651"/>
    </source>
</evidence>
<evidence type="ECO:0000313" key="8">
    <source>
        <dbReference type="EMBL" id="TFE02312.1"/>
    </source>
</evidence>
<dbReference type="AlphaFoldDB" id="A0A4Y8LHN5"/>
<keyword evidence="2" id="KW-1003">Cell membrane</keyword>
<evidence type="ECO:0000256" key="4">
    <source>
        <dbReference type="ARBA" id="ARBA00022989"/>
    </source>
</evidence>
<dbReference type="GO" id="GO:0005886">
    <property type="term" value="C:plasma membrane"/>
    <property type="evidence" value="ECO:0007669"/>
    <property type="project" value="UniProtKB-SubCell"/>
</dbReference>
<evidence type="ECO:0000259" key="7">
    <source>
        <dbReference type="Pfam" id="PF06271"/>
    </source>
</evidence>
<gene>
    <name evidence="8" type="ORF">E2626_06960</name>
</gene>
<dbReference type="PANTHER" id="PTHR36115:SF9">
    <property type="entry name" value="LMO1584 PROTEIN"/>
    <property type="match status" value="1"/>
</dbReference>
<comment type="subcellular location">
    <subcellularLocation>
        <location evidence="1">Cell membrane</location>
        <topology evidence="1">Multi-pass membrane protein</topology>
    </subcellularLocation>
</comment>
<dbReference type="Pfam" id="PF06271">
    <property type="entry name" value="RDD"/>
    <property type="match status" value="1"/>
</dbReference>
<reference evidence="8 9" key="1">
    <citation type="submission" date="2019-03" db="EMBL/GenBank/DDBJ databases">
        <authorList>
            <person name="Yang Y."/>
        </authorList>
    </citation>
    <scope>NUCLEOTIDE SEQUENCE [LARGE SCALE GENOMIC DNA]</scope>
    <source>
        <strain evidence="8 9">ASL-1</strain>
    </source>
</reference>
<accession>A0A4Y8LHN5</accession>
<dbReference type="RefSeq" id="WP_134381013.1">
    <property type="nucleotide sequence ID" value="NZ_SORX01000003.1"/>
</dbReference>
<proteinExistence type="predicted"/>
<evidence type="ECO:0000256" key="5">
    <source>
        <dbReference type="ARBA" id="ARBA00023136"/>
    </source>
</evidence>
<protein>
    <submittedName>
        <fullName evidence="8">RDD family protein</fullName>
    </submittedName>
</protein>
<organism evidence="8 9">
    <name type="scientific">Jeotgalibacillus salarius</name>
    <dbReference type="NCBI Taxonomy" id="546023"/>
    <lineage>
        <taxon>Bacteria</taxon>
        <taxon>Bacillati</taxon>
        <taxon>Bacillota</taxon>
        <taxon>Bacilli</taxon>
        <taxon>Bacillales</taxon>
        <taxon>Caryophanaceae</taxon>
        <taxon>Jeotgalibacillus</taxon>
    </lineage>
</organism>
<evidence type="ECO:0000256" key="6">
    <source>
        <dbReference type="SAM" id="Phobius"/>
    </source>
</evidence>
<dbReference type="InterPro" id="IPR051791">
    <property type="entry name" value="Pra-immunoreactive"/>
</dbReference>
<evidence type="ECO:0000313" key="9">
    <source>
        <dbReference type="Proteomes" id="UP000297776"/>
    </source>
</evidence>
<feature type="transmembrane region" description="Helical" evidence="6">
    <location>
        <begin position="45"/>
        <end position="65"/>
    </location>
</feature>
<comment type="caution">
    <text evidence="8">The sequence shown here is derived from an EMBL/GenBank/DDBJ whole genome shotgun (WGS) entry which is preliminary data.</text>
</comment>
<dbReference type="OrthoDB" id="1787043at2"/>
<dbReference type="Proteomes" id="UP000297776">
    <property type="component" value="Unassembled WGS sequence"/>
</dbReference>
<keyword evidence="4 6" id="KW-1133">Transmembrane helix</keyword>